<dbReference type="STRING" id="83401.SAMN05421742_101322"/>
<evidence type="ECO:0000256" key="1">
    <source>
        <dbReference type="SAM" id="SignalP"/>
    </source>
</evidence>
<dbReference type="Gene3D" id="3.40.250.10">
    <property type="entry name" value="Rhodanese-like domain"/>
    <property type="match status" value="1"/>
</dbReference>
<dbReference type="CDD" id="cd00158">
    <property type="entry name" value="RHOD"/>
    <property type="match status" value="1"/>
</dbReference>
<protein>
    <submittedName>
        <fullName evidence="3">PQQ-dependent catabolism-associated CXXCW motif protein</fullName>
    </submittedName>
</protein>
<dbReference type="Pfam" id="PF00581">
    <property type="entry name" value="Rhodanese"/>
    <property type="match status" value="1"/>
</dbReference>
<dbReference type="SUPFAM" id="SSF52821">
    <property type="entry name" value="Rhodanese/Cell cycle control phosphatase"/>
    <property type="match status" value="1"/>
</dbReference>
<gene>
    <name evidence="3" type="ORF">SAMN05421742_101322</name>
</gene>
<dbReference type="OrthoDB" id="176845at2"/>
<organism evidence="3 4">
    <name type="scientific">Roseospirillum parvum</name>
    <dbReference type="NCBI Taxonomy" id="83401"/>
    <lineage>
        <taxon>Bacteria</taxon>
        <taxon>Pseudomonadati</taxon>
        <taxon>Pseudomonadota</taxon>
        <taxon>Alphaproteobacteria</taxon>
        <taxon>Rhodospirillales</taxon>
        <taxon>Rhodospirillaceae</taxon>
        <taxon>Roseospirillum</taxon>
    </lineage>
</organism>
<accession>A0A1G7UGF9</accession>
<keyword evidence="1" id="KW-0732">Signal</keyword>
<evidence type="ECO:0000259" key="2">
    <source>
        <dbReference type="PROSITE" id="PS50206"/>
    </source>
</evidence>
<sequence>MPVFRRFALSLALCALMAACQTTDTARVSEDHDWGIPVTTEYRDADFHAPTPTSVPGATVISTEKLAAALEEETPPLLIDVLGGDGHNTIPGAVWLKGAGWEGTSDARLDAKLAELTNGDKFRDTVFFCLGPRCWLSYNAAMRASRLGYVNTYWYRGGVNGWEASGRQLVPATRAEW</sequence>
<feature type="domain" description="Rhodanese" evidence="2">
    <location>
        <begin position="90"/>
        <end position="171"/>
    </location>
</feature>
<keyword evidence="4" id="KW-1185">Reference proteome</keyword>
<dbReference type="AlphaFoldDB" id="A0A1G7UGF9"/>
<dbReference type="InterPro" id="IPR036873">
    <property type="entry name" value="Rhodanese-like_dom_sf"/>
</dbReference>
<feature type="signal peptide" evidence="1">
    <location>
        <begin position="1"/>
        <end position="26"/>
    </location>
</feature>
<reference evidence="4" key="1">
    <citation type="submission" date="2016-10" db="EMBL/GenBank/DDBJ databases">
        <authorList>
            <person name="Varghese N."/>
            <person name="Submissions S."/>
        </authorList>
    </citation>
    <scope>NUCLEOTIDE SEQUENCE [LARGE SCALE GENOMIC DNA]</scope>
    <source>
        <strain evidence="4">930I</strain>
    </source>
</reference>
<dbReference type="RefSeq" id="WP_092614326.1">
    <property type="nucleotide sequence ID" value="NZ_FNCV01000001.1"/>
</dbReference>
<dbReference type="InterPro" id="IPR001763">
    <property type="entry name" value="Rhodanese-like_dom"/>
</dbReference>
<feature type="chain" id="PRO_5011563174" evidence="1">
    <location>
        <begin position="27"/>
        <end position="177"/>
    </location>
</feature>
<dbReference type="Proteomes" id="UP000217076">
    <property type="component" value="Unassembled WGS sequence"/>
</dbReference>
<name>A0A1G7UGF9_9PROT</name>
<dbReference type="EMBL" id="FNCV01000001">
    <property type="protein sequence ID" value="SDG46567.1"/>
    <property type="molecule type" value="Genomic_DNA"/>
</dbReference>
<dbReference type="PROSITE" id="PS50206">
    <property type="entry name" value="RHODANESE_3"/>
    <property type="match status" value="1"/>
</dbReference>
<dbReference type="PROSITE" id="PS51257">
    <property type="entry name" value="PROKAR_LIPOPROTEIN"/>
    <property type="match status" value="1"/>
</dbReference>
<proteinExistence type="predicted"/>
<evidence type="ECO:0000313" key="4">
    <source>
        <dbReference type="Proteomes" id="UP000217076"/>
    </source>
</evidence>
<evidence type="ECO:0000313" key="3">
    <source>
        <dbReference type="EMBL" id="SDG46567.1"/>
    </source>
</evidence>